<evidence type="ECO:0000256" key="2">
    <source>
        <dbReference type="ARBA" id="ARBA00022692"/>
    </source>
</evidence>
<proteinExistence type="predicted"/>
<gene>
    <name evidence="10" type="primary">rrbp1b</name>
</gene>
<keyword evidence="5 8" id="KW-0472">Membrane</keyword>
<reference evidence="10" key="2">
    <citation type="submission" date="2025-08" db="UniProtKB">
        <authorList>
            <consortium name="Ensembl"/>
        </authorList>
    </citation>
    <scope>IDENTIFICATION</scope>
</reference>
<keyword evidence="11" id="KW-1185">Reference proteome</keyword>
<comment type="subcellular location">
    <subcellularLocation>
        <location evidence="1">Endoplasmic reticulum membrane</location>
        <topology evidence="1">Single-pass membrane protein</topology>
    </subcellularLocation>
</comment>
<dbReference type="Proteomes" id="UP000314980">
    <property type="component" value="Unassembled WGS sequence"/>
</dbReference>
<feature type="compositionally biased region" description="Basic and acidic residues" evidence="7">
    <location>
        <begin position="64"/>
        <end position="83"/>
    </location>
</feature>
<feature type="coiled-coil region" evidence="6">
    <location>
        <begin position="270"/>
        <end position="318"/>
    </location>
</feature>
<evidence type="ECO:0000256" key="6">
    <source>
        <dbReference type="SAM" id="Coils"/>
    </source>
</evidence>
<dbReference type="Ensembl" id="ENSLCAT00010031227.1">
    <property type="protein sequence ID" value="ENSLCAP00010030537.1"/>
    <property type="gene ID" value="ENSLCAG00010014371.1"/>
</dbReference>
<dbReference type="AlphaFoldDB" id="A0A4W6DX56"/>
<evidence type="ECO:0000313" key="11">
    <source>
        <dbReference type="Proteomes" id="UP000314980"/>
    </source>
</evidence>
<reference evidence="11" key="1">
    <citation type="submission" date="2015-09" db="EMBL/GenBank/DDBJ databases">
        <authorList>
            <person name="Sai Rama Sridatta P."/>
        </authorList>
    </citation>
    <scope>NUCLEOTIDE SEQUENCE [LARGE SCALE GENOMIC DNA]</scope>
</reference>
<evidence type="ECO:0000256" key="7">
    <source>
        <dbReference type="SAM" id="MobiDB-lite"/>
    </source>
</evidence>
<keyword evidence="3" id="KW-0256">Endoplasmic reticulum</keyword>
<evidence type="ECO:0000256" key="3">
    <source>
        <dbReference type="ARBA" id="ARBA00022824"/>
    </source>
</evidence>
<feature type="region of interest" description="Disordered" evidence="7">
    <location>
        <begin position="185"/>
        <end position="215"/>
    </location>
</feature>
<name>A0A4W6DX56_LATCA</name>
<dbReference type="PANTHER" id="PTHR18939:SF4">
    <property type="entry name" value="RIBOSOME-BINDING PROTEIN 1"/>
    <property type="match status" value="1"/>
</dbReference>
<feature type="compositionally biased region" description="Pro residues" evidence="7">
    <location>
        <begin position="113"/>
        <end position="127"/>
    </location>
</feature>
<organism evidence="10 11">
    <name type="scientific">Lates calcarifer</name>
    <name type="common">Barramundi</name>
    <name type="synonym">Holocentrus calcarifer</name>
    <dbReference type="NCBI Taxonomy" id="8187"/>
    <lineage>
        <taxon>Eukaryota</taxon>
        <taxon>Metazoa</taxon>
        <taxon>Chordata</taxon>
        <taxon>Craniata</taxon>
        <taxon>Vertebrata</taxon>
        <taxon>Euteleostomi</taxon>
        <taxon>Actinopterygii</taxon>
        <taxon>Neopterygii</taxon>
        <taxon>Teleostei</taxon>
        <taxon>Neoteleostei</taxon>
        <taxon>Acanthomorphata</taxon>
        <taxon>Carangaria</taxon>
        <taxon>Carangaria incertae sedis</taxon>
        <taxon>Centropomidae</taxon>
        <taxon>Lates</taxon>
    </lineage>
</organism>
<dbReference type="GO" id="GO:0005789">
    <property type="term" value="C:endoplasmic reticulum membrane"/>
    <property type="evidence" value="ECO:0007669"/>
    <property type="project" value="UniProtKB-SubCell"/>
</dbReference>
<protein>
    <submittedName>
        <fullName evidence="10">Ribosome binding protein 1b</fullName>
    </submittedName>
</protein>
<dbReference type="InParanoid" id="A0A4W6DX56"/>
<evidence type="ECO:0000256" key="5">
    <source>
        <dbReference type="ARBA" id="ARBA00023136"/>
    </source>
</evidence>
<feature type="region of interest" description="Disordered" evidence="7">
    <location>
        <begin position="539"/>
        <end position="576"/>
    </location>
</feature>
<feature type="region of interest" description="Disordered" evidence="7">
    <location>
        <begin position="53"/>
        <end position="154"/>
    </location>
</feature>
<evidence type="ECO:0000313" key="10">
    <source>
        <dbReference type="Ensembl" id="ENSLCAP00010030537.1"/>
    </source>
</evidence>
<feature type="compositionally biased region" description="Basic and acidic residues" evidence="7">
    <location>
        <begin position="190"/>
        <end position="199"/>
    </location>
</feature>
<dbReference type="InterPro" id="IPR007794">
    <property type="entry name" value="Rib_rcpt_KP"/>
</dbReference>
<feature type="compositionally biased region" description="Acidic residues" evidence="7">
    <location>
        <begin position="565"/>
        <end position="576"/>
    </location>
</feature>
<dbReference type="PANTHER" id="PTHR18939">
    <property type="entry name" value="RIBOSOME BINDING PROTEIN-1"/>
    <property type="match status" value="1"/>
</dbReference>
<dbReference type="Pfam" id="PF05104">
    <property type="entry name" value="Rib_recp_KP_reg"/>
    <property type="match status" value="1"/>
</dbReference>
<dbReference type="GeneTree" id="ENSGT00940000158015"/>
<accession>A0A4W6DX56</accession>
<evidence type="ECO:0000256" key="4">
    <source>
        <dbReference type="ARBA" id="ARBA00022989"/>
    </source>
</evidence>
<keyword evidence="6" id="KW-0175">Coiled coil</keyword>
<dbReference type="STRING" id="8187.ENSLCAP00010030537"/>
<keyword evidence="4 8" id="KW-1133">Transmembrane helix</keyword>
<dbReference type="GO" id="GO:0015031">
    <property type="term" value="P:protein transport"/>
    <property type="evidence" value="ECO:0007669"/>
    <property type="project" value="InterPro"/>
</dbReference>
<keyword evidence="2 8" id="KW-0812">Transmembrane</keyword>
<sequence>MDITDPQTLGFMVFGGFMVISAVGIALVSTLSMKETSYEEALAKQRRELVQAQNQRLEKKKKDKTLEKKSKAKKREDRPDGKIQEAGSDGSEEPVTCTEPESDPEPAVEPDAAPEPKPTPEPEPEPPVITSDKSSPAPSSKEKKKKARTEPPSVVETVTKEVLVLAAAPVVDVPPVKVVAEVAKEPSAAKTEEPKETLSKKKRSKSKPETVSVTKTAAHSRLLPYADLLSTVSNMTLSDEETHKLLEVLNQKAGVRHDSWQLACQKGDPLSTLKKQLEEKERLLTAEQEVATTAKSRLREISKELGAEKSKMASLEAHLKAELRARVQEVDTLKTRMQTADQEHLKHTQQLNHKIVSLQEQLENGPNAQLARLQQENSILRDALNQATSQAESRQNAELARLRQDCVRLNRELSERTDALRADEARRKSLEEKMAAAELVHADTERSLQQRLEEVSLQLSASQQETAAVSELQGVLASREVELQELKTQLENQAAVQVENSSDVDQLKICVQRRDEQVVALEAELTQLREELQLLTSSQSQRAKEDEAEAAAADQTLKDGSGSETESEQPFESLEEDSQLLRLEEELQQLRDELQQTRNHGNELQEKMAVSAEALTTAERLMEQREAELKAALTEAESRFESLRSDFQASLQVLFPGVSVEAEQRNWLHHFTQKVQESKCEAERSHSELQLRLNEAEQKHIELQAELDQSRKLLQETEAELQSLQRRSEDEENIWKSKVSEAEHQRQTLLDRLKQLEDEAQLKTTETENTQQLKEQLMLLEAQLEKQLEEASVTQSCTEELAQVQSQLQQMSIRLQSEQQQRQQLEQELQQARQEVQQLQQQMEADQRSAALLKVSVFIINTFIKPEHLNSHFTFSKLNKSAVGSWFLHQGTTNQKSLD</sequence>
<feature type="coiled-coil region" evidence="6">
    <location>
        <begin position="686"/>
        <end position="849"/>
    </location>
</feature>
<reference evidence="10" key="3">
    <citation type="submission" date="2025-09" db="UniProtKB">
        <authorList>
            <consortium name="Ensembl"/>
        </authorList>
    </citation>
    <scope>IDENTIFICATION</scope>
</reference>
<evidence type="ECO:0000256" key="1">
    <source>
        <dbReference type="ARBA" id="ARBA00004389"/>
    </source>
</evidence>
<dbReference type="InterPro" id="IPR040248">
    <property type="entry name" value="RRBP1"/>
</dbReference>
<feature type="transmembrane region" description="Helical" evidence="8">
    <location>
        <begin position="9"/>
        <end position="28"/>
    </location>
</feature>
<evidence type="ECO:0000256" key="8">
    <source>
        <dbReference type="SAM" id="Phobius"/>
    </source>
</evidence>
<feature type="domain" description="Ribosome receptor lysine/proline rich" evidence="9">
    <location>
        <begin position="33"/>
        <end position="174"/>
    </location>
</feature>
<feature type="coiled-coil region" evidence="6">
    <location>
        <begin position="370"/>
        <end position="538"/>
    </location>
</feature>
<evidence type="ECO:0000259" key="9">
    <source>
        <dbReference type="Pfam" id="PF05104"/>
    </source>
</evidence>